<dbReference type="InterPro" id="IPR023614">
    <property type="entry name" value="Porin_dom_sf"/>
</dbReference>
<reference evidence="1 2" key="1">
    <citation type="submission" date="2019-02" db="EMBL/GenBank/DDBJ databases">
        <title>Deep-cultivation of Planctomycetes and their phenomic and genomic characterization uncovers novel biology.</title>
        <authorList>
            <person name="Wiegand S."/>
            <person name="Jogler M."/>
            <person name="Boedeker C."/>
            <person name="Pinto D."/>
            <person name="Vollmers J."/>
            <person name="Rivas-Marin E."/>
            <person name="Kohn T."/>
            <person name="Peeters S.H."/>
            <person name="Heuer A."/>
            <person name="Rast P."/>
            <person name="Oberbeckmann S."/>
            <person name="Bunk B."/>
            <person name="Jeske O."/>
            <person name="Meyerdierks A."/>
            <person name="Storesund J.E."/>
            <person name="Kallscheuer N."/>
            <person name="Luecker S."/>
            <person name="Lage O.M."/>
            <person name="Pohl T."/>
            <person name="Merkel B.J."/>
            <person name="Hornburger P."/>
            <person name="Mueller R.-W."/>
            <person name="Bruemmer F."/>
            <person name="Labrenz M."/>
            <person name="Spormann A.M."/>
            <person name="Op Den Camp H."/>
            <person name="Overmann J."/>
            <person name="Amann R."/>
            <person name="Jetten M.S.M."/>
            <person name="Mascher T."/>
            <person name="Medema M.H."/>
            <person name="Devos D.P."/>
            <person name="Kaster A.-K."/>
            <person name="Ovreas L."/>
            <person name="Rohde M."/>
            <person name="Galperin M.Y."/>
            <person name="Jogler C."/>
        </authorList>
    </citation>
    <scope>NUCLEOTIDE SEQUENCE [LARGE SCALE GENOMIC DNA]</scope>
    <source>
        <strain evidence="1 2">Pla144</strain>
    </source>
</reference>
<name>A0A5C6C6V8_9BACT</name>
<dbReference type="Proteomes" id="UP000318437">
    <property type="component" value="Unassembled WGS sequence"/>
</dbReference>
<dbReference type="InterPro" id="IPR010870">
    <property type="entry name" value="Porin_O/P"/>
</dbReference>
<comment type="caution">
    <text evidence="1">The sequence shown here is derived from an EMBL/GenBank/DDBJ whole genome shotgun (WGS) entry which is preliminary data.</text>
</comment>
<organism evidence="1 2">
    <name type="scientific">Bythopirellula polymerisocia</name>
    <dbReference type="NCBI Taxonomy" id="2528003"/>
    <lineage>
        <taxon>Bacteria</taxon>
        <taxon>Pseudomonadati</taxon>
        <taxon>Planctomycetota</taxon>
        <taxon>Planctomycetia</taxon>
        <taxon>Pirellulales</taxon>
        <taxon>Lacipirellulaceae</taxon>
        <taxon>Bythopirellula</taxon>
    </lineage>
</organism>
<proteinExistence type="predicted"/>
<dbReference type="SUPFAM" id="SSF56935">
    <property type="entry name" value="Porins"/>
    <property type="match status" value="1"/>
</dbReference>
<protein>
    <submittedName>
        <fullName evidence="1">Phosphate-selective porin O and P</fullName>
    </submittedName>
</protein>
<dbReference type="Gene3D" id="2.40.160.10">
    <property type="entry name" value="Porin"/>
    <property type="match status" value="1"/>
</dbReference>
<dbReference type="Pfam" id="PF07396">
    <property type="entry name" value="Porin_O_P"/>
    <property type="match status" value="1"/>
</dbReference>
<dbReference type="EMBL" id="SJPS01000015">
    <property type="protein sequence ID" value="TWU20370.1"/>
    <property type="molecule type" value="Genomic_DNA"/>
</dbReference>
<evidence type="ECO:0000313" key="1">
    <source>
        <dbReference type="EMBL" id="TWU20370.1"/>
    </source>
</evidence>
<dbReference type="AlphaFoldDB" id="A0A5C6C6V8"/>
<keyword evidence="2" id="KW-1185">Reference proteome</keyword>
<sequence length="523" mass="57458">MSMNTEVFRSFQSWFFYLPVSLLDLFLRRSYWKAFLMDRRPNYCGRLLSAVVLVAFGSNASTNVCLAAVSQETETATESNLNSAEPVLKTPNESVLLATPFEFPLLNDNPSEPLDTQILEANYQKPAASKSSPTYPNVQLHGFFQADTGWFGQDAVNKASLAAINGVPNGDLQDGADFRRARLSAGGDVAENIGYFMEYDFAFPGRPSFMDNIVDLRSFVGDSTFRLGYWRQPFSMDALTSVKDLTFFERALPFTFVPFRQAGIGIYDGTEKGDYTWALSAIRFPTDFYGGNVGDNGGYGTVGRLTAVPWADDDDQRLLHVGGAYTFADPASDIIRYRAFPEFAVVENNLPADIVPPGVPNLTLPFADTGNISAQNVQLFGGELALVYRSLYIQSEAIYSHVDQIAGPTVDFWGAYARAGYFLTGEVRPYNRKAGVLGTVTPLCPFGTCTGSGAWELAAQWSAIDLNDQNIAGGRMNNVTAGLNWYLNKNFKFQFGHIHVFLNSPGFGDSDADITAARAQVVF</sequence>
<evidence type="ECO:0000313" key="2">
    <source>
        <dbReference type="Proteomes" id="UP000318437"/>
    </source>
</evidence>
<gene>
    <name evidence="1" type="ORF">Pla144_49450</name>
</gene>
<accession>A0A5C6C6V8</accession>